<keyword evidence="5 8" id="KW-1133">Transmembrane helix</keyword>
<evidence type="ECO:0000256" key="7">
    <source>
        <dbReference type="ARBA" id="ARBA00024033"/>
    </source>
</evidence>
<dbReference type="Proteomes" id="UP000006637">
    <property type="component" value="Chromosome"/>
</dbReference>
<keyword evidence="4 8" id="KW-0812">Transmembrane</keyword>
<accession>Q1AS45</accession>
<evidence type="ECO:0000256" key="3">
    <source>
        <dbReference type="ARBA" id="ARBA00022679"/>
    </source>
</evidence>
<evidence type="ECO:0000256" key="1">
    <source>
        <dbReference type="ARBA" id="ARBA00004651"/>
    </source>
</evidence>
<dbReference type="STRING" id="266117.Rxyl_2872"/>
<dbReference type="HOGENOM" id="CLU_701853_0_0_11"/>
<feature type="transmembrane region" description="Helical" evidence="8">
    <location>
        <begin position="354"/>
        <end position="374"/>
    </location>
</feature>
<evidence type="ECO:0008006" key="11">
    <source>
        <dbReference type="Google" id="ProtNLM"/>
    </source>
</evidence>
<evidence type="ECO:0000313" key="9">
    <source>
        <dbReference type="EMBL" id="ABG05783.1"/>
    </source>
</evidence>
<dbReference type="Pfam" id="PF09594">
    <property type="entry name" value="GT87"/>
    <property type="match status" value="1"/>
</dbReference>
<dbReference type="RefSeq" id="WP_011565792.1">
    <property type="nucleotide sequence ID" value="NC_008148.1"/>
</dbReference>
<keyword evidence="3" id="KW-0808">Transferase</keyword>
<evidence type="ECO:0000256" key="8">
    <source>
        <dbReference type="SAM" id="Phobius"/>
    </source>
</evidence>
<dbReference type="EMBL" id="CP000386">
    <property type="protein sequence ID" value="ABG05783.1"/>
    <property type="molecule type" value="Genomic_DNA"/>
</dbReference>
<comment type="subcellular location">
    <subcellularLocation>
        <location evidence="1">Cell membrane</location>
        <topology evidence="1">Multi-pass membrane protein</topology>
    </subcellularLocation>
</comment>
<evidence type="ECO:0000256" key="6">
    <source>
        <dbReference type="ARBA" id="ARBA00023136"/>
    </source>
</evidence>
<feature type="transmembrane region" description="Helical" evidence="8">
    <location>
        <begin position="12"/>
        <end position="29"/>
    </location>
</feature>
<keyword evidence="6 8" id="KW-0472">Membrane</keyword>
<dbReference type="GO" id="GO:0005886">
    <property type="term" value="C:plasma membrane"/>
    <property type="evidence" value="ECO:0007669"/>
    <property type="project" value="UniProtKB-SubCell"/>
</dbReference>
<gene>
    <name evidence="9" type="ordered locus">Rxyl_2872</name>
</gene>
<evidence type="ECO:0000256" key="5">
    <source>
        <dbReference type="ARBA" id="ARBA00022989"/>
    </source>
</evidence>
<evidence type="ECO:0000256" key="2">
    <source>
        <dbReference type="ARBA" id="ARBA00022475"/>
    </source>
</evidence>
<proteinExistence type="inferred from homology"/>
<feature type="transmembrane region" description="Helical" evidence="8">
    <location>
        <begin position="126"/>
        <end position="149"/>
    </location>
</feature>
<sequence length="393" mass="41525">MDKRSLRGLDLALAAAAAGALALSFWLNVRFGEVTLERISSDSMRVHVDFETFWRSAEAFLRGGDVYDTGAALENLNPPLWVLLSAPLGLLEPLTAYRVFVLLSVAATAGFVAWSAREARLSGGRAAAVSAAVLLSSPLLATLALGQIYPLLALGLVAAWAAQRRGREGLSGGLLGLVAAVKPSLLPVLLWPLVLGRWRALASALLSGAAATLLAAAAVGFGATLEWAGTLLGSSASPFWDNASLPATAARLFTENRFARPLALLPWMVPAAQLLGVALVLLTALRARHDPEAGLWALVAAALLASPIAWHNYLLLVVPGVVLLLARGRAAVAGLLLCLQLIPPQWPLLWQRGTALDTLMLSLYALILLLHWAALLPPRPPSSRRLTLRPGVE</sequence>
<dbReference type="GO" id="GO:0016758">
    <property type="term" value="F:hexosyltransferase activity"/>
    <property type="evidence" value="ECO:0007669"/>
    <property type="project" value="InterPro"/>
</dbReference>
<feature type="transmembrane region" description="Helical" evidence="8">
    <location>
        <begin position="262"/>
        <end position="281"/>
    </location>
</feature>
<name>Q1AS45_RUBXD</name>
<feature type="transmembrane region" description="Helical" evidence="8">
    <location>
        <begin position="293"/>
        <end position="310"/>
    </location>
</feature>
<evidence type="ECO:0000256" key="4">
    <source>
        <dbReference type="ARBA" id="ARBA00022692"/>
    </source>
</evidence>
<dbReference type="AlphaFoldDB" id="Q1AS45"/>
<feature type="transmembrane region" description="Helical" evidence="8">
    <location>
        <begin position="201"/>
        <end position="225"/>
    </location>
</feature>
<protein>
    <recommendedName>
        <fullName evidence="11">DUF2029 domain-containing protein</fullName>
    </recommendedName>
</protein>
<dbReference type="InterPro" id="IPR018584">
    <property type="entry name" value="GT87"/>
</dbReference>
<keyword evidence="2" id="KW-1003">Cell membrane</keyword>
<organism evidence="9 10">
    <name type="scientific">Rubrobacter xylanophilus (strain DSM 9941 / JCM 11954 / NBRC 16129 / PRD-1)</name>
    <dbReference type="NCBI Taxonomy" id="266117"/>
    <lineage>
        <taxon>Bacteria</taxon>
        <taxon>Bacillati</taxon>
        <taxon>Actinomycetota</taxon>
        <taxon>Rubrobacteria</taxon>
        <taxon>Rubrobacterales</taxon>
        <taxon>Rubrobacteraceae</taxon>
        <taxon>Rubrobacter</taxon>
    </lineage>
</organism>
<feature type="transmembrane region" description="Helical" evidence="8">
    <location>
        <begin position="169"/>
        <end position="194"/>
    </location>
</feature>
<reference evidence="9 10" key="1">
    <citation type="submission" date="2006-06" db="EMBL/GenBank/DDBJ databases">
        <title>Complete sequence of Rubrobacter xylanophilus DSM 9941.</title>
        <authorList>
            <consortium name="US DOE Joint Genome Institute"/>
            <person name="Copeland A."/>
            <person name="Lucas S."/>
            <person name="Lapidus A."/>
            <person name="Barry K."/>
            <person name="Detter J.C."/>
            <person name="Glavina del Rio T."/>
            <person name="Hammon N."/>
            <person name="Israni S."/>
            <person name="Dalin E."/>
            <person name="Tice H."/>
            <person name="Pitluck S."/>
            <person name="Munk A.C."/>
            <person name="Brettin T."/>
            <person name="Bruce D."/>
            <person name="Han C."/>
            <person name="Tapia R."/>
            <person name="Gilna P."/>
            <person name="Schmutz J."/>
            <person name="Larimer F."/>
            <person name="Land M."/>
            <person name="Hauser L."/>
            <person name="Kyrpides N."/>
            <person name="Lykidis A."/>
            <person name="da Costa M.S."/>
            <person name="Rainey F.A."/>
            <person name="Empadinhas N."/>
            <person name="Jolivet E."/>
            <person name="Battista J.R."/>
            <person name="Richardson P."/>
        </authorList>
    </citation>
    <scope>NUCLEOTIDE SEQUENCE [LARGE SCALE GENOMIC DNA]</scope>
    <source>
        <strain evidence="10">DSM 9941 / NBRC 16129 / PRD-1</strain>
    </source>
</reference>
<evidence type="ECO:0000313" key="10">
    <source>
        <dbReference type="Proteomes" id="UP000006637"/>
    </source>
</evidence>
<keyword evidence="10" id="KW-1185">Reference proteome</keyword>
<feature type="transmembrane region" description="Helical" evidence="8">
    <location>
        <begin position="95"/>
        <end position="114"/>
    </location>
</feature>
<dbReference type="KEGG" id="rxy:Rxyl_2872"/>
<comment type="similarity">
    <text evidence="7">Belongs to the glycosyltransferase 87 family.</text>
</comment>